<keyword evidence="5" id="KW-1185">Reference proteome</keyword>
<evidence type="ECO:0000313" key="5">
    <source>
        <dbReference type="Proteomes" id="UP001146120"/>
    </source>
</evidence>
<accession>A0AAV2YM40</accession>
<feature type="non-terminal residue" evidence="4">
    <location>
        <position position="1"/>
    </location>
</feature>
<evidence type="ECO:0000256" key="2">
    <source>
        <dbReference type="ARBA" id="ARBA00022723"/>
    </source>
</evidence>
<dbReference type="Proteomes" id="UP001146120">
    <property type="component" value="Unassembled WGS sequence"/>
</dbReference>
<name>A0AAV2YM40_9STRA</name>
<organism evidence="4 5">
    <name type="scientific">Lagenidium giganteum</name>
    <dbReference type="NCBI Taxonomy" id="4803"/>
    <lineage>
        <taxon>Eukaryota</taxon>
        <taxon>Sar</taxon>
        <taxon>Stramenopiles</taxon>
        <taxon>Oomycota</taxon>
        <taxon>Peronosporomycetes</taxon>
        <taxon>Pythiales</taxon>
        <taxon>Pythiaceae</taxon>
    </lineage>
</organism>
<keyword evidence="2" id="KW-0479">Metal-binding</keyword>
<comment type="caution">
    <text evidence="4">The sequence shown here is derived from an EMBL/GenBank/DDBJ whole genome shotgun (WGS) entry which is preliminary data.</text>
</comment>
<dbReference type="EMBL" id="DAKRPA010000179">
    <property type="protein sequence ID" value="DAZ96067.1"/>
    <property type="molecule type" value="Genomic_DNA"/>
</dbReference>
<gene>
    <name evidence="4" type="ORF">N0F65_005845</name>
</gene>
<dbReference type="InterPro" id="IPR027806">
    <property type="entry name" value="HARBI1_dom"/>
</dbReference>
<dbReference type="GO" id="GO:0046872">
    <property type="term" value="F:metal ion binding"/>
    <property type="evidence" value="ECO:0007669"/>
    <property type="project" value="UniProtKB-KW"/>
</dbReference>
<dbReference type="AlphaFoldDB" id="A0AAV2YM40"/>
<proteinExistence type="predicted"/>
<feature type="domain" description="DDE Tnp4" evidence="3">
    <location>
        <begin position="51"/>
        <end position="164"/>
    </location>
</feature>
<evidence type="ECO:0000259" key="3">
    <source>
        <dbReference type="Pfam" id="PF13359"/>
    </source>
</evidence>
<reference evidence="4" key="2">
    <citation type="journal article" date="2023" name="Microbiol Resour">
        <title>Decontamination and Annotation of the Draft Genome Sequence of the Oomycete Lagenidium giganteum ARSEF 373.</title>
        <authorList>
            <person name="Morgan W.R."/>
            <person name="Tartar A."/>
        </authorList>
    </citation>
    <scope>NUCLEOTIDE SEQUENCE</scope>
    <source>
        <strain evidence="4">ARSEF 373</strain>
    </source>
</reference>
<evidence type="ECO:0000313" key="4">
    <source>
        <dbReference type="EMBL" id="DAZ96067.1"/>
    </source>
</evidence>
<comment type="cofactor">
    <cofactor evidence="1">
        <name>a divalent metal cation</name>
        <dbReference type="ChEBI" id="CHEBI:60240"/>
    </cofactor>
</comment>
<dbReference type="Pfam" id="PF13359">
    <property type="entry name" value="DDE_Tnp_4"/>
    <property type="match status" value="1"/>
</dbReference>
<sequence>ISAITNSVLNLIHDRCAHLLQFNAHNFGTETQFADAVKARGAPLACCVGFIDGTVRSICRPSKNQKCCYSGHKRKHGLKFQSVVTSNGIIAHLFGPIPASRHDAFMLSRSNLQREARSKHLGFYGDPTYGKQDHILCPFKGASLSTEQELFNAQMSDVRVCVEFWTADTVLGVCDFAKNRKLYLQSVGKLYAVAAILTNVHACYNGQSNVQVFPSCSTMY</sequence>
<evidence type="ECO:0000256" key="1">
    <source>
        <dbReference type="ARBA" id="ARBA00001968"/>
    </source>
</evidence>
<reference evidence="4" key="1">
    <citation type="submission" date="2022-11" db="EMBL/GenBank/DDBJ databases">
        <authorList>
            <person name="Morgan W.R."/>
            <person name="Tartar A."/>
        </authorList>
    </citation>
    <scope>NUCLEOTIDE SEQUENCE</scope>
    <source>
        <strain evidence="4">ARSEF 373</strain>
    </source>
</reference>
<protein>
    <recommendedName>
        <fullName evidence="3">DDE Tnp4 domain-containing protein</fullName>
    </recommendedName>
</protein>